<keyword evidence="7" id="KW-1185">Reference proteome</keyword>
<feature type="domain" description="Nudix hydrolase" evidence="5">
    <location>
        <begin position="48"/>
        <end position="179"/>
    </location>
</feature>
<reference evidence="6 7" key="1">
    <citation type="submission" date="2019-03" db="EMBL/GenBank/DDBJ databases">
        <title>Sequencing the genomes of 1000 actinobacteria strains.</title>
        <authorList>
            <person name="Klenk H.-P."/>
        </authorList>
    </citation>
    <scope>NUCLEOTIDE SEQUENCE [LARGE SCALE GENOMIC DNA]</scope>
    <source>
        <strain evidence="6 7">DSM 43805</strain>
    </source>
</reference>
<dbReference type="GO" id="GO:0016462">
    <property type="term" value="F:pyrophosphatase activity"/>
    <property type="evidence" value="ECO:0007669"/>
    <property type="project" value="UniProtKB-ARBA"/>
</dbReference>
<sequence length="190" mass="20671">MDAESGLGPPLSRIGAPKVVYTHRLGVLTNDRIAGPGGDVGTYLRWEWASSGVLIVPFDGERFHFWRMYRYPIAEHSWEFPRGAAEPGESVERTAARELAEETGYTVQRCVRLGQVFADSGLVSNPTEVVLGRFVDGPRARAGTPGAFEVVGNAVALKAEQVEAEISAGRFKCALTIASFVLARKHLEGR</sequence>
<name>A0A4R6J9H2_9ACTN</name>
<evidence type="ECO:0000313" key="6">
    <source>
        <dbReference type="EMBL" id="TDO32284.1"/>
    </source>
</evidence>
<evidence type="ECO:0000256" key="3">
    <source>
        <dbReference type="ARBA" id="ARBA00022801"/>
    </source>
</evidence>
<protein>
    <submittedName>
        <fullName evidence="6">NUDIX domain-containing protein</fullName>
    </submittedName>
</protein>
<dbReference type="GO" id="GO:0019693">
    <property type="term" value="P:ribose phosphate metabolic process"/>
    <property type="evidence" value="ECO:0007669"/>
    <property type="project" value="TreeGrafter"/>
</dbReference>
<keyword evidence="3 4" id="KW-0378">Hydrolase</keyword>
<dbReference type="PROSITE" id="PS00893">
    <property type="entry name" value="NUDIX_BOX"/>
    <property type="match status" value="1"/>
</dbReference>
<evidence type="ECO:0000256" key="1">
    <source>
        <dbReference type="ARBA" id="ARBA00001946"/>
    </source>
</evidence>
<dbReference type="InterPro" id="IPR020476">
    <property type="entry name" value="Nudix_hydrolase"/>
</dbReference>
<dbReference type="PROSITE" id="PS51462">
    <property type="entry name" value="NUDIX"/>
    <property type="match status" value="1"/>
</dbReference>
<dbReference type="InterPro" id="IPR020084">
    <property type="entry name" value="NUDIX_hydrolase_CS"/>
</dbReference>
<evidence type="ECO:0000256" key="4">
    <source>
        <dbReference type="RuleBase" id="RU003476"/>
    </source>
</evidence>
<dbReference type="PANTHER" id="PTHR11839:SF18">
    <property type="entry name" value="NUDIX HYDROLASE DOMAIN-CONTAINING PROTEIN"/>
    <property type="match status" value="1"/>
</dbReference>
<dbReference type="AlphaFoldDB" id="A0A4R6J9H2"/>
<dbReference type="InterPro" id="IPR000086">
    <property type="entry name" value="NUDIX_hydrolase_dom"/>
</dbReference>
<dbReference type="Gene3D" id="3.90.79.10">
    <property type="entry name" value="Nucleoside Triphosphate Pyrophosphohydrolase"/>
    <property type="match status" value="1"/>
</dbReference>
<dbReference type="InterPro" id="IPR015797">
    <property type="entry name" value="NUDIX_hydrolase-like_dom_sf"/>
</dbReference>
<gene>
    <name evidence="6" type="ORF">C8E87_7740</name>
</gene>
<evidence type="ECO:0000313" key="7">
    <source>
        <dbReference type="Proteomes" id="UP000294901"/>
    </source>
</evidence>
<evidence type="ECO:0000259" key="5">
    <source>
        <dbReference type="PROSITE" id="PS51462"/>
    </source>
</evidence>
<dbReference type="EMBL" id="SNWR01000002">
    <property type="protein sequence ID" value="TDO32284.1"/>
    <property type="molecule type" value="Genomic_DNA"/>
</dbReference>
<dbReference type="PANTHER" id="PTHR11839">
    <property type="entry name" value="UDP/ADP-SUGAR PYROPHOSPHATASE"/>
    <property type="match status" value="1"/>
</dbReference>
<dbReference type="RefSeq" id="WP_133878270.1">
    <property type="nucleotide sequence ID" value="NZ_BOMD01000038.1"/>
</dbReference>
<dbReference type="OrthoDB" id="177518at2"/>
<evidence type="ECO:0000256" key="2">
    <source>
        <dbReference type="ARBA" id="ARBA00005582"/>
    </source>
</evidence>
<dbReference type="Proteomes" id="UP000294901">
    <property type="component" value="Unassembled WGS sequence"/>
</dbReference>
<comment type="similarity">
    <text evidence="2 4">Belongs to the Nudix hydrolase family.</text>
</comment>
<dbReference type="GO" id="GO:0005829">
    <property type="term" value="C:cytosol"/>
    <property type="evidence" value="ECO:0007669"/>
    <property type="project" value="TreeGrafter"/>
</dbReference>
<comment type="caution">
    <text evidence="6">The sequence shown here is derived from an EMBL/GenBank/DDBJ whole genome shotgun (WGS) entry which is preliminary data.</text>
</comment>
<comment type="cofactor">
    <cofactor evidence="1">
        <name>Mg(2+)</name>
        <dbReference type="ChEBI" id="CHEBI:18420"/>
    </cofactor>
</comment>
<dbReference type="GO" id="GO:0006753">
    <property type="term" value="P:nucleoside phosphate metabolic process"/>
    <property type="evidence" value="ECO:0007669"/>
    <property type="project" value="TreeGrafter"/>
</dbReference>
<proteinExistence type="inferred from homology"/>
<dbReference type="SUPFAM" id="SSF55811">
    <property type="entry name" value="Nudix"/>
    <property type="match status" value="1"/>
</dbReference>
<dbReference type="Pfam" id="PF00293">
    <property type="entry name" value="NUDIX"/>
    <property type="match status" value="1"/>
</dbReference>
<accession>A0A4R6J9H2</accession>
<dbReference type="PRINTS" id="PR00502">
    <property type="entry name" value="NUDIXFAMILY"/>
</dbReference>
<dbReference type="CDD" id="cd03424">
    <property type="entry name" value="NUDIX_ADPRase_Nudt5_UGPPase_Nudt14"/>
    <property type="match status" value="1"/>
</dbReference>
<organism evidence="6 7">
    <name type="scientific">Paractinoplanes brasiliensis</name>
    <dbReference type="NCBI Taxonomy" id="52695"/>
    <lineage>
        <taxon>Bacteria</taxon>
        <taxon>Bacillati</taxon>
        <taxon>Actinomycetota</taxon>
        <taxon>Actinomycetes</taxon>
        <taxon>Micromonosporales</taxon>
        <taxon>Micromonosporaceae</taxon>
        <taxon>Paractinoplanes</taxon>
    </lineage>
</organism>